<dbReference type="AlphaFoldDB" id="A0A6H2A014"/>
<dbReference type="EMBL" id="MT144429">
    <property type="protein sequence ID" value="QJA53526.1"/>
    <property type="molecule type" value="Genomic_DNA"/>
</dbReference>
<reference evidence="1" key="1">
    <citation type="submission" date="2020-03" db="EMBL/GenBank/DDBJ databases">
        <title>The deep terrestrial virosphere.</title>
        <authorList>
            <person name="Holmfeldt K."/>
            <person name="Nilsson E."/>
            <person name="Simone D."/>
            <person name="Lopez-Fernandez M."/>
            <person name="Wu X."/>
            <person name="de Brujin I."/>
            <person name="Lundin D."/>
            <person name="Andersson A."/>
            <person name="Bertilsson S."/>
            <person name="Dopson M."/>
        </authorList>
    </citation>
    <scope>NUCLEOTIDE SEQUENCE</scope>
    <source>
        <strain evidence="1">TM448A03636</strain>
    </source>
</reference>
<sequence length="185" mass="20797">MPQVLFVGGPIDGERRELSVEDIARGSYIVPCPMRATELCLNQPPDPFRATFETARYERTAVRMVEGQFNAFTIPAMTPAELVDALIQGYHAPAQTGAGHRRPGPDRQPIRIARQPDYTYIPLRCQPVAVCKNPDPNKAGYIGHHCTKWSAESWEDEQRHYLEREDEIDAGYQINFNGATPAETD</sequence>
<accession>A0A6H2A014</accession>
<evidence type="ECO:0000313" key="1">
    <source>
        <dbReference type="EMBL" id="QJA53526.1"/>
    </source>
</evidence>
<gene>
    <name evidence="1" type="ORF">TM448A03636_0002</name>
</gene>
<proteinExistence type="predicted"/>
<name>A0A6H2A014_9ZZZZ</name>
<protein>
    <submittedName>
        <fullName evidence="1">Uncharacterized protein</fullName>
    </submittedName>
</protein>
<organism evidence="1">
    <name type="scientific">viral metagenome</name>
    <dbReference type="NCBI Taxonomy" id="1070528"/>
    <lineage>
        <taxon>unclassified sequences</taxon>
        <taxon>metagenomes</taxon>
        <taxon>organismal metagenomes</taxon>
    </lineage>
</organism>